<dbReference type="EMBL" id="JBHUEN010000016">
    <property type="protein sequence ID" value="MFD1881291.1"/>
    <property type="molecule type" value="Genomic_DNA"/>
</dbReference>
<accession>A0ABW4R4U6</accession>
<gene>
    <name evidence="1" type="ORF">ACFSCT_06115</name>
</gene>
<evidence type="ECO:0000313" key="1">
    <source>
        <dbReference type="EMBL" id="MFD1881291.1"/>
    </source>
</evidence>
<comment type="caution">
    <text evidence="1">The sequence shown here is derived from an EMBL/GenBank/DDBJ whole genome shotgun (WGS) entry which is preliminary data.</text>
</comment>
<sequence>MLILLIASGGMMQHGRKAQAADIPGNHVMAAMTDPGMLAPADHHNPQQKRRAVMPDACVIICLGTPTPWAAAAQLAPVETERSLRWRFTAVTLEGRFVGPGYRPPKSV</sequence>
<dbReference type="RefSeq" id="WP_379141021.1">
    <property type="nucleotide sequence ID" value="NZ_JBHUEN010000016.1"/>
</dbReference>
<dbReference type="Proteomes" id="UP001597213">
    <property type="component" value="Unassembled WGS sequence"/>
</dbReference>
<organism evidence="1 2">
    <name type="scientific">Paracoccus pacificus</name>
    <dbReference type="NCBI Taxonomy" id="1463598"/>
    <lineage>
        <taxon>Bacteria</taxon>
        <taxon>Pseudomonadati</taxon>
        <taxon>Pseudomonadota</taxon>
        <taxon>Alphaproteobacteria</taxon>
        <taxon>Rhodobacterales</taxon>
        <taxon>Paracoccaceae</taxon>
        <taxon>Paracoccus</taxon>
    </lineage>
</organism>
<keyword evidence="2" id="KW-1185">Reference proteome</keyword>
<evidence type="ECO:0000313" key="2">
    <source>
        <dbReference type="Proteomes" id="UP001597213"/>
    </source>
</evidence>
<reference evidence="2" key="1">
    <citation type="journal article" date="2019" name="Int. J. Syst. Evol. Microbiol.">
        <title>The Global Catalogue of Microorganisms (GCM) 10K type strain sequencing project: providing services to taxonomists for standard genome sequencing and annotation.</title>
        <authorList>
            <consortium name="The Broad Institute Genomics Platform"/>
            <consortium name="The Broad Institute Genome Sequencing Center for Infectious Disease"/>
            <person name="Wu L."/>
            <person name="Ma J."/>
        </authorList>
    </citation>
    <scope>NUCLEOTIDE SEQUENCE [LARGE SCALE GENOMIC DNA]</scope>
    <source>
        <strain evidence="2">CCUG 56029</strain>
    </source>
</reference>
<protein>
    <submittedName>
        <fullName evidence="1">Uncharacterized protein</fullName>
    </submittedName>
</protein>
<name>A0ABW4R4U6_9RHOB</name>
<proteinExistence type="predicted"/>